<evidence type="ECO:0000313" key="2">
    <source>
        <dbReference type="Proteomes" id="UP001597314"/>
    </source>
</evidence>
<accession>A0ABW5AKV9</accession>
<gene>
    <name evidence="1" type="ORF">ACFSOX_15640</name>
</gene>
<name>A0ABW5AKV9_9BRAD</name>
<proteinExistence type="predicted"/>
<dbReference type="RefSeq" id="WP_378478744.1">
    <property type="nucleotide sequence ID" value="NZ_JBHUIW010000018.1"/>
</dbReference>
<keyword evidence="2" id="KW-1185">Reference proteome</keyword>
<protein>
    <submittedName>
        <fullName evidence="1">Uncharacterized protein</fullName>
    </submittedName>
</protein>
<comment type="caution">
    <text evidence="1">The sequence shown here is derived from an EMBL/GenBank/DDBJ whole genome shotgun (WGS) entry which is preliminary data.</text>
</comment>
<dbReference type="EMBL" id="JBHUIW010000018">
    <property type="protein sequence ID" value="MFD2183588.1"/>
    <property type="molecule type" value="Genomic_DNA"/>
</dbReference>
<sequence length="111" mass="12086">MTDPNVFALDIDRLRPEQVPLVAGMSLEHAVGAVQHHRSFNEMAGQYAKAVASHLPPENEGLTVQKANELKVAIVNLANLLDAYNQIVEEGFMKFASELSIAVAETGETKQ</sequence>
<evidence type="ECO:0000313" key="1">
    <source>
        <dbReference type="EMBL" id="MFD2183588.1"/>
    </source>
</evidence>
<dbReference type="Proteomes" id="UP001597314">
    <property type="component" value="Unassembled WGS sequence"/>
</dbReference>
<organism evidence="1 2">
    <name type="scientific">Rhodoplanes azumiensis</name>
    <dbReference type="NCBI Taxonomy" id="1897628"/>
    <lineage>
        <taxon>Bacteria</taxon>
        <taxon>Pseudomonadati</taxon>
        <taxon>Pseudomonadota</taxon>
        <taxon>Alphaproteobacteria</taxon>
        <taxon>Hyphomicrobiales</taxon>
        <taxon>Nitrobacteraceae</taxon>
        <taxon>Rhodoplanes</taxon>
    </lineage>
</organism>
<reference evidence="2" key="1">
    <citation type="journal article" date="2019" name="Int. J. Syst. Evol. Microbiol.">
        <title>The Global Catalogue of Microorganisms (GCM) 10K type strain sequencing project: providing services to taxonomists for standard genome sequencing and annotation.</title>
        <authorList>
            <consortium name="The Broad Institute Genomics Platform"/>
            <consortium name="The Broad Institute Genome Sequencing Center for Infectious Disease"/>
            <person name="Wu L."/>
            <person name="Ma J."/>
        </authorList>
    </citation>
    <scope>NUCLEOTIDE SEQUENCE [LARGE SCALE GENOMIC DNA]</scope>
    <source>
        <strain evidence="2">CGMCC 1.6774</strain>
    </source>
</reference>